<feature type="compositionally biased region" description="Basic and acidic residues" evidence="7">
    <location>
        <begin position="270"/>
        <end position="281"/>
    </location>
</feature>
<sequence>MGLSEQRRKQRLVGSATTHNNAWVNDTSLPGQRLMASMGWAPGTGLGTSGSGMASNLTVSMKLDNKGIGAQRHEKEALQQNKADAWVGAGGDLGSLFERLNSANANETTSSVTAQEPAPVRMPSGSRLAHRAKFRRAKALAGNDMVHMNEILGICKDADGAQVVLTSKQDQPLVTIDKGKKRSHDDREDSADRADDQGTVLEAVSGSGHSDALPTKESKKKLRKDLNEDMVSGSSKKTKKSKKPKESNEEAGQESESSLKKPARRKDKGRRKDHEEQRESSSSKSKKRSEKDKDARQLPKRDMKPSHTASKSSVKEARLSVSQPDSNDSLQAKSEPTSDDEESNTLIFSSSGQTVFQYLSNKLIRRRAEVQKQRRDTGKWW</sequence>
<evidence type="ECO:0000256" key="6">
    <source>
        <dbReference type="ARBA" id="ARBA00041961"/>
    </source>
</evidence>
<evidence type="ECO:0000256" key="3">
    <source>
        <dbReference type="ARBA" id="ARBA00022552"/>
    </source>
</evidence>
<dbReference type="PANTHER" id="PTHR23149">
    <property type="entry name" value="G PATCH DOMAIN CONTAINING PROTEIN"/>
    <property type="match status" value="1"/>
</dbReference>
<evidence type="ECO:0000256" key="4">
    <source>
        <dbReference type="ARBA" id="ARBA00023242"/>
    </source>
</evidence>
<evidence type="ECO:0000256" key="7">
    <source>
        <dbReference type="SAM" id="MobiDB-lite"/>
    </source>
</evidence>
<dbReference type="PROSITE" id="PS50174">
    <property type="entry name" value="G_PATCH"/>
    <property type="match status" value="1"/>
</dbReference>
<feature type="domain" description="G-patch" evidence="8">
    <location>
        <begin position="27"/>
        <end position="73"/>
    </location>
</feature>
<comment type="similarity">
    <text evidence="5">Belongs to the PINX1 family.</text>
</comment>
<evidence type="ECO:0000313" key="9">
    <source>
        <dbReference type="EMBL" id="WFD00255.1"/>
    </source>
</evidence>
<dbReference type="GO" id="GO:0006364">
    <property type="term" value="P:rRNA processing"/>
    <property type="evidence" value="ECO:0007669"/>
    <property type="project" value="UniProtKB-KW"/>
</dbReference>
<keyword evidence="2" id="KW-0690">Ribosome biogenesis</keyword>
<protein>
    <recommendedName>
        <fullName evidence="6">PinX1-related protein 1</fullName>
    </recommendedName>
</protein>
<organism evidence="9 10">
    <name type="scientific">Malassezia yamatoensis</name>
    <dbReference type="NCBI Taxonomy" id="253288"/>
    <lineage>
        <taxon>Eukaryota</taxon>
        <taxon>Fungi</taxon>
        <taxon>Dikarya</taxon>
        <taxon>Basidiomycota</taxon>
        <taxon>Ustilaginomycotina</taxon>
        <taxon>Malasseziomycetes</taxon>
        <taxon>Malasseziales</taxon>
        <taxon>Malasseziaceae</taxon>
        <taxon>Malassezia</taxon>
    </lineage>
</organism>
<dbReference type="Proteomes" id="UP001219567">
    <property type="component" value="Chromosome 4"/>
</dbReference>
<accession>A0AAJ5Z0Z8</accession>
<dbReference type="InterPro" id="IPR000467">
    <property type="entry name" value="G_patch_dom"/>
</dbReference>
<dbReference type="EMBL" id="CP119946">
    <property type="protein sequence ID" value="WFD00255.1"/>
    <property type="molecule type" value="Genomic_DNA"/>
</dbReference>
<evidence type="ECO:0000259" key="8">
    <source>
        <dbReference type="PROSITE" id="PS50174"/>
    </source>
</evidence>
<reference evidence="9 10" key="1">
    <citation type="submission" date="2023-03" db="EMBL/GenBank/DDBJ databases">
        <title>Mating type loci evolution in Malassezia.</title>
        <authorList>
            <person name="Coelho M.A."/>
        </authorList>
    </citation>
    <scope>NUCLEOTIDE SEQUENCE [LARGE SCALE GENOMIC DNA]</scope>
    <source>
        <strain evidence="9 10">CBS 9725</strain>
    </source>
</reference>
<feature type="compositionally biased region" description="Basic and acidic residues" evidence="7">
    <location>
        <begin position="183"/>
        <end position="196"/>
    </location>
</feature>
<dbReference type="Pfam" id="PF01585">
    <property type="entry name" value="G-patch"/>
    <property type="match status" value="1"/>
</dbReference>
<feature type="compositionally biased region" description="Polar residues" evidence="7">
    <location>
        <begin position="320"/>
        <end position="335"/>
    </location>
</feature>
<dbReference type="PANTHER" id="PTHR23149:SF31">
    <property type="entry name" value="PROTEIN PXR1"/>
    <property type="match status" value="1"/>
</dbReference>
<feature type="region of interest" description="Disordered" evidence="7">
    <location>
        <begin position="175"/>
        <end position="351"/>
    </location>
</feature>
<evidence type="ECO:0000256" key="2">
    <source>
        <dbReference type="ARBA" id="ARBA00022517"/>
    </source>
</evidence>
<evidence type="ECO:0000256" key="1">
    <source>
        <dbReference type="ARBA" id="ARBA00004604"/>
    </source>
</evidence>
<comment type="subcellular location">
    <subcellularLocation>
        <location evidence="1">Nucleus</location>
        <location evidence="1">Nucleolus</location>
    </subcellularLocation>
</comment>
<keyword evidence="4" id="KW-0539">Nucleus</keyword>
<proteinExistence type="inferred from homology"/>
<keyword evidence="3" id="KW-0698">rRNA processing</keyword>
<evidence type="ECO:0000313" key="10">
    <source>
        <dbReference type="Proteomes" id="UP001219567"/>
    </source>
</evidence>
<keyword evidence="10" id="KW-1185">Reference proteome</keyword>
<dbReference type="GO" id="GO:0005730">
    <property type="term" value="C:nucleolus"/>
    <property type="evidence" value="ECO:0007669"/>
    <property type="project" value="UniProtKB-SubCell"/>
</dbReference>
<dbReference type="GO" id="GO:0003676">
    <property type="term" value="F:nucleic acid binding"/>
    <property type="evidence" value="ECO:0007669"/>
    <property type="project" value="InterPro"/>
</dbReference>
<dbReference type="InterPro" id="IPR050656">
    <property type="entry name" value="PINX1"/>
</dbReference>
<feature type="region of interest" description="Disordered" evidence="7">
    <location>
        <begin position="106"/>
        <end position="125"/>
    </location>
</feature>
<gene>
    <name evidence="9" type="ORF">MYAM1_003003</name>
</gene>
<feature type="compositionally biased region" description="Basic and acidic residues" evidence="7">
    <location>
        <begin position="289"/>
        <end position="305"/>
    </location>
</feature>
<dbReference type="AlphaFoldDB" id="A0AAJ5Z0Z8"/>
<name>A0AAJ5Z0Z8_9BASI</name>
<dbReference type="SMART" id="SM00443">
    <property type="entry name" value="G_patch"/>
    <property type="match status" value="1"/>
</dbReference>
<evidence type="ECO:0000256" key="5">
    <source>
        <dbReference type="ARBA" id="ARBA00038007"/>
    </source>
</evidence>